<organism evidence="1 2">
    <name type="scientific">Catharanthus roseus</name>
    <name type="common">Madagascar periwinkle</name>
    <name type="synonym">Vinca rosea</name>
    <dbReference type="NCBI Taxonomy" id="4058"/>
    <lineage>
        <taxon>Eukaryota</taxon>
        <taxon>Viridiplantae</taxon>
        <taxon>Streptophyta</taxon>
        <taxon>Embryophyta</taxon>
        <taxon>Tracheophyta</taxon>
        <taxon>Spermatophyta</taxon>
        <taxon>Magnoliopsida</taxon>
        <taxon>eudicotyledons</taxon>
        <taxon>Gunneridae</taxon>
        <taxon>Pentapetalae</taxon>
        <taxon>asterids</taxon>
        <taxon>lamiids</taxon>
        <taxon>Gentianales</taxon>
        <taxon>Apocynaceae</taxon>
        <taxon>Rauvolfioideae</taxon>
        <taxon>Vinceae</taxon>
        <taxon>Catharanthinae</taxon>
        <taxon>Catharanthus</taxon>
    </lineage>
</organism>
<evidence type="ECO:0000313" key="1">
    <source>
        <dbReference type="EMBL" id="KAI5677071.1"/>
    </source>
</evidence>
<evidence type="ECO:0000313" key="2">
    <source>
        <dbReference type="Proteomes" id="UP001060085"/>
    </source>
</evidence>
<dbReference type="Proteomes" id="UP001060085">
    <property type="component" value="Linkage Group LG02"/>
</dbReference>
<dbReference type="EMBL" id="CM044702">
    <property type="protein sequence ID" value="KAI5677071.1"/>
    <property type="molecule type" value="Genomic_DNA"/>
</dbReference>
<name>A0ACC0BWM2_CATRO</name>
<reference evidence="2" key="1">
    <citation type="journal article" date="2023" name="Nat. Plants">
        <title>Single-cell RNA sequencing provides a high-resolution roadmap for understanding the multicellular compartmentation of specialized metabolism.</title>
        <authorList>
            <person name="Sun S."/>
            <person name="Shen X."/>
            <person name="Li Y."/>
            <person name="Li Y."/>
            <person name="Wang S."/>
            <person name="Li R."/>
            <person name="Zhang H."/>
            <person name="Shen G."/>
            <person name="Guo B."/>
            <person name="Wei J."/>
            <person name="Xu J."/>
            <person name="St-Pierre B."/>
            <person name="Chen S."/>
            <person name="Sun C."/>
        </authorList>
    </citation>
    <scope>NUCLEOTIDE SEQUENCE [LARGE SCALE GENOMIC DNA]</scope>
</reference>
<sequence>MGMRRKLGSFFMLLGPLWTSRNKTTFEQKDSLPKEVVQVATAWHMKYQHAQIPHAVGGGRAIHMEKWAKPIEGMLKISVDASFSGSRAGIGVVMRDFVGDVIAPMACTLLNVTEASQAELLAMREGCN</sequence>
<comment type="caution">
    <text evidence="1">The sequence shown here is derived from an EMBL/GenBank/DDBJ whole genome shotgun (WGS) entry which is preliminary data.</text>
</comment>
<protein>
    <submittedName>
        <fullName evidence="1">Uncharacterized protein</fullName>
    </submittedName>
</protein>
<accession>A0ACC0BWM2</accession>
<gene>
    <name evidence="1" type="ORF">M9H77_08021</name>
</gene>
<proteinExistence type="predicted"/>
<keyword evidence="2" id="KW-1185">Reference proteome</keyword>